<name>A0A494XSD9_9BURK</name>
<dbReference type="EMBL" id="RBZU01000008">
    <property type="protein sequence ID" value="RKP51786.1"/>
    <property type="molecule type" value="Genomic_DNA"/>
</dbReference>
<dbReference type="GO" id="GO:0005737">
    <property type="term" value="C:cytoplasm"/>
    <property type="evidence" value="ECO:0007669"/>
    <property type="project" value="TreeGrafter"/>
</dbReference>
<reference evidence="3 4" key="1">
    <citation type="submission" date="2018-10" db="EMBL/GenBank/DDBJ databases">
        <title>Robbsia sp. DHC34, isolated from soil.</title>
        <authorList>
            <person name="Gao Z.-H."/>
            <person name="Qiu L.-H."/>
        </authorList>
    </citation>
    <scope>NUCLEOTIDE SEQUENCE [LARGE SCALE GENOMIC DNA]</scope>
    <source>
        <strain evidence="3 4">DHC34</strain>
    </source>
</reference>
<evidence type="ECO:0000256" key="1">
    <source>
        <dbReference type="ARBA" id="ARBA00022763"/>
    </source>
</evidence>
<dbReference type="Gene3D" id="1.10.340.30">
    <property type="entry name" value="Hypothetical protein, domain 2"/>
    <property type="match status" value="1"/>
</dbReference>
<evidence type="ECO:0000313" key="3">
    <source>
        <dbReference type="EMBL" id="RKP51786.1"/>
    </source>
</evidence>
<keyword evidence="1" id="KW-0227">DNA damage</keyword>
<dbReference type="InterPro" id="IPR051912">
    <property type="entry name" value="Alkylbase_DNA_Glycosylase/TA"/>
</dbReference>
<dbReference type="Proteomes" id="UP000270342">
    <property type="component" value="Unassembled WGS sequence"/>
</dbReference>
<organism evidence="3 4">
    <name type="scientific">Pararobbsia silviterrae</name>
    <dbReference type="NCBI Taxonomy" id="1792498"/>
    <lineage>
        <taxon>Bacteria</taxon>
        <taxon>Pseudomonadati</taxon>
        <taxon>Pseudomonadota</taxon>
        <taxon>Betaproteobacteria</taxon>
        <taxon>Burkholderiales</taxon>
        <taxon>Burkholderiaceae</taxon>
        <taxon>Pararobbsia</taxon>
    </lineage>
</organism>
<protein>
    <submittedName>
        <fullName evidence="3">Adenosine deaminase</fullName>
    </submittedName>
</protein>
<keyword evidence="2" id="KW-0234">DNA repair</keyword>
<comment type="caution">
    <text evidence="3">The sequence shown here is derived from an EMBL/GenBank/DDBJ whole genome shotgun (WGS) entry which is preliminary data.</text>
</comment>
<dbReference type="PANTHER" id="PTHR43003">
    <property type="entry name" value="DNA-3-METHYLADENINE GLYCOSYLASE"/>
    <property type="match status" value="1"/>
</dbReference>
<dbReference type="GO" id="GO:0032993">
    <property type="term" value="C:protein-DNA complex"/>
    <property type="evidence" value="ECO:0007669"/>
    <property type="project" value="TreeGrafter"/>
</dbReference>
<dbReference type="InterPro" id="IPR011257">
    <property type="entry name" value="DNA_glycosylase"/>
</dbReference>
<proteinExistence type="predicted"/>
<dbReference type="SUPFAM" id="SSF48150">
    <property type="entry name" value="DNA-glycosylase"/>
    <property type="match status" value="1"/>
</dbReference>
<dbReference type="GO" id="GO:0006285">
    <property type="term" value="P:base-excision repair, AP site formation"/>
    <property type="evidence" value="ECO:0007669"/>
    <property type="project" value="TreeGrafter"/>
</dbReference>
<evidence type="ECO:0000256" key="2">
    <source>
        <dbReference type="ARBA" id="ARBA00023204"/>
    </source>
</evidence>
<sequence length="135" mass="14827">RVAFPLAADFAQAGAARLREVGGLTQARALTLHALSVEVASGRLRLAPLEPLEPTLERMLAIKGIGDWTAQYVAMRALSWPNAFPAGDLILRRHLGVETAAQASAQAAQWAPWRAYATVHLWRHHDRLKHEASHD</sequence>
<dbReference type="InterPro" id="IPR023170">
    <property type="entry name" value="HhH_base_excis_C"/>
</dbReference>
<dbReference type="PANTHER" id="PTHR43003:SF13">
    <property type="entry name" value="DNA-3-METHYLADENINE GLYCOSYLASE 2"/>
    <property type="match status" value="1"/>
</dbReference>
<dbReference type="GO" id="GO:0008725">
    <property type="term" value="F:DNA-3-methyladenine glycosylase activity"/>
    <property type="evidence" value="ECO:0007669"/>
    <property type="project" value="TreeGrafter"/>
</dbReference>
<dbReference type="GO" id="GO:0032131">
    <property type="term" value="F:alkylated DNA binding"/>
    <property type="evidence" value="ECO:0007669"/>
    <property type="project" value="TreeGrafter"/>
</dbReference>
<dbReference type="GO" id="GO:0006307">
    <property type="term" value="P:DNA alkylation repair"/>
    <property type="evidence" value="ECO:0007669"/>
    <property type="project" value="TreeGrafter"/>
</dbReference>
<keyword evidence="4" id="KW-1185">Reference proteome</keyword>
<accession>A0A494XSD9</accession>
<gene>
    <name evidence="3" type="ORF">D7S86_17660</name>
</gene>
<dbReference type="GO" id="GO:0043916">
    <property type="term" value="F:DNA-7-methylguanine glycosylase activity"/>
    <property type="evidence" value="ECO:0007669"/>
    <property type="project" value="TreeGrafter"/>
</dbReference>
<feature type="non-terminal residue" evidence="3">
    <location>
        <position position="1"/>
    </location>
</feature>
<dbReference type="AlphaFoldDB" id="A0A494XSD9"/>
<dbReference type="Gene3D" id="1.10.1670.10">
    <property type="entry name" value="Helix-hairpin-Helix base-excision DNA repair enzymes (C-terminal)"/>
    <property type="match status" value="1"/>
</dbReference>
<evidence type="ECO:0000313" key="4">
    <source>
        <dbReference type="Proteomes" id="UP000270342"/>
    </source>
</evidence>